<evidence type="ECO:0000256" key="3">
    <source>
        <dbReference type="ARBA" id="ARBA00022723"/>
    </source>
</evidence>
<gene>
    <name evidence="9" type="ORF">NG895_05940</name>
</gene>
<dbReference type="GO" id="GO:0004065">
    <property type="term" value="F:arylsulfatase activity"/>
    <property type="evidence" value="ECO:0007669"/>
    <property type="project" value="TreeGrafter"/>
</dbReference>
<feature type="chain" id="PRO_5040879257" evidence="7">
    <location>
        <begin position="29"/>
        <end position="505"/>
    </location>
</feature>
<feature type="signal peptide" evidence="7">
    <location>
        <begin position="1"/>
        <end position="28"/>
    </location>
</feature>
<evidence type="ECO:0000259" key="8">
    <source>
        <dbReference type="Pfam" id="PF00884"/>
    </source>
</evidence>
<protein>
    <submittedName>
        <fullName evidence="9">Sulfatase</fullName>
    </submittedName>
</protein>
<keyword evidence="4 7" id="KW-0732">Signal</keyword>
<evidence type="ECO:0000256" key="4">
    <source>
        <dbReference type="ARBA" id="ARBA00022729"/>
    </source>
</evidence>
<dbReference type="GO" id="GO:0046872">
    <property type="term" value="F:metal ion binding"/>
    <property type="evidence" value="ECO:0007669"/>
    <property type="project" value="UniProtKB-KW"/>
</dbReference>
<evidence type="ECO:0000256" key="7">
    <source>
        <dbReference type="SAM" id="SignalP"/>
    </source>
</evidence>
<dbReference type="InterPro" id="IPR024607">
    <property type="entry name" value="Sulfatase_CS"/>
</dbReference>
<evidence type="ECO:0000313" key="9">
    <source>
        <dbReference type="EMBL" id="MCO6043442.1"/>
    </source>
</evidence>
<evidence type="ECO:0000256" key="5">
    <source>
        <dbReference type="ARBA" id="ARBA00022801"/>
    </source>
</evidence>
<comment type="similarity">
    <text evidence="2">Belongs to the sulfatase family.</text>
</comment>
<dbReference type="PROSITE" id="PS00149">
    <property type="entry name" value="SULFATASE_2"/>
    <property type="match status" value="1"/>
</dbReference>
<reference evidence="9" key="1">
    <citation type="submission" date="2022-06" db="EMBL/GenBank/DDBJ databases">
        <title>Aeoliella straminimaris, a novel planctomycete from sediments.</title>
        <authorList>
            <person name="Vitorino I.R."/>
            <person name="Lage O.M."/>
        </authorList>
    </citation>
    <scope>NUCLEOTIDE SEQUENCE</scope>
    <source>
        <strain evidence="9">ICT_H6.2</strain>
    </source>
</reference>
<evidence type="ECO:0000313" key="10">
    <source>
        <dbReference type="Proteomes" id="UP001155241"/>
    </source>
</evidence>
<keyword evidence="6" id="KW-0106">Calcium</keyword>
<keyword evidence="5" id="KW-0378">Hydrolase</keyword>
<dbReference type="Pfam" id="PF00884">
    <property type="entry name" value="Sulfatase"/>
    <property type="match status" value="1"/>
</dbReference>
<evidence type="ECO:0000256" key="6">
    <source>
        <dbReference type="ARBA" id="ARBA00022837"/>
    </source>
</evidence>
<comment type="cofactor">
    <cofactor evidence="1">
        <name>Ca(2+)</name>
        <dbReference type="ChEBI" id="CHEBI:29108"/>
    </cofactor>
</comment>
<dbReference type="PANTHER" id="PTHR42693:SF42">
    <property type="entry name" value="ARYLSULFATASE G"/>
    <property type="match status" value="1"/>
</dbReference>
<keyword evidence="3" id="KW-0479">Metal-binding</keyword>
<keyword evidence="10" id="KW-1185">Reference proteome</keyword>
<dbReference type="InterPro" id="IPR050738">
    <property type="entry name" value="Sulfatase"/>
</dbReference>
<dbReference type="Gene3D" id="3.40.720.10">
    <property type="entry name" value="Alkaline Phosphatase, subunit A"/>
    <property type="match status" value="1"/>
</dbReference>
<evidence type="ECO:0000256" key="2">
    <source>
        <dbReference type="ARBA" id="ARBA00008779"/>
    </source>
</evidence>
<dbReference type="Proteomes" id="UP001155241">
    <property type="component" value="Unassembled WGS sequence"/>
</dbReference>
<organism evidence="9 10">
    <name type="scientific">Aeoliella straminimaris</name>
    <dbReference type="NCBI Taxonomy" id="2954799"/>
    <lineage>
        <taxon>Bacteria</taxon>
        <taxon>Pseudomonadati</taxon>
        <taxon>Planctomycetota</taxon>
        <taxon>Planctomycetia</taxon>
        <taxon>Pirellulales</taxon>
        <taxon>Lacipirellulaceae</taxon>
        <taxon>Aeoliella</taxon>
    </lineage>
</organism>
<dbReference type="RefSeq" id="WP_252851549.1">
    <property type="nucleotide sequence ID" value="NZ_JAMXLR010000024.1"/>
</dbReference>
<comment type="caution">
    <text evidence="9">The sequence shown here is derived from an EMBL/GenBank/DDBJ whole genome shotgun (WGS) entry which is preliminary data.</text>
</comment>
<dbReference type="CDD" id="cd16144">
    <property type="entry name" value="ARS_like"/>
    <property type="match status" value="1"/>
</dbReference>
<evidence type="ECO:0000256" key="1">
    <source>
        <dbReference type="ARBA" id="ARBA00001913"/>
    </source>
</evidence>
<dbReference type="EMBL" id="JAMXLR010000024">
    <property type="protein sequence ID" value="MCO6043442.1"/>
    <property type="molecule type" value="Genomic_DNA"/>
</dbReference>
<accession>A0A9X2F6X7</accession>
<sequence>MTKHANALFVRFIALGIAIQVVVCHANADDTVRRPNVVLILADDLGCVDLGCTGSDLHQTPVIDALAAESMRFDRAYAAPTCSPSRSAILSGKNPAKLGIVGHGGVRKMGGGGDFLVGTEYTLAEALRDGGYNTCHIGKWHVGQAKANRPEQQGFATVVAANEFCCPGSFFYPFRDRRKGSKNAKLSAVPDLESYGPSDHLTPSLGSEAAKFIQQAAQGDQPFFLNLWYYAVHTPIEAMPEKVDKYSALKKPGAKHRNPEYAGLVEHLDDSVRIVLQALEDSGVADNTIVIFYSDNGGEVRRGITSNAPMRSGKTTLYEGGVRVPLFVRWPGVTRPGATSKVRVVGQDLYPTILAMTGVAGQQEQNREMDGVDFSALLRDPSATLPPRSLHWLRYGELVHYPTYKTDRTFGPSAAIIGKEGWKLIEHYPTPHGLERRYELFDLEQDPYEQHDLAESRRDKVAELKHELTEWQREIDLPSYEELAYPAFEKINGAGDSRAGERLRP</sequence>
<dbReference type="SUPFAM" id="SSF53649">
    <property type="entry name" value="Alkaline phosphatase-like"/>
    <property type="match status" value="1"/>
</dbReference>
<dbReference type="InterPro" id="IPR000917">
    <property type="entry name" value="Sulfatase_N"/>
</dbReference>
<dbReference type="PANTHER" id="PTHR42693">
    <property type="entry name" value="ARYLSULFATASE FAMILY MEMBER"/>
    <property type="match status" value="1"/>
</dbReference>
<dbReference type="InterPro" id="IPR017850">
    <property type="entry name" value="Alkaline_phosphatase_core_sf"/>
</dbReference>
<feature type="domain" description="Sulfatase N-terminal" evidence="8">
    <location>
        <begin position="35"/>
        <end position="359"/>
    </location>
</feature>
<proteinExistence type="inferred from homology"/>
<name>A0A9X2F6X7_9BACT</name>
<dbReference type="AlphaFoldDB" id="A0A9X2F6X7"/>
<dbReference type="Gene3D" id="3.30.1120.10">
    <property type="match status" value="1"/>
</dbReference>